<comment type="caution">
    <text evidence="1">The sequence shown here is derived from an EMBL/GenBank/DDBJ whole genome shotgun (WGS) entry which is preliminary data.</text>
</comment>
<organism evidence="1 2">
    <name type="scientific">Mesosutterella faecium</name>
    <dbReference type="NCBI Taxonomy" id="2925194"/>
    <lineage>
        <taxon>Bacteria</taxon>
        <taxon>Pseudomonadati</taxon>
        <taxon>Pseudomonadota</taxon>
        <taxon>Betaproteobacteria</taxon>
        <taxon>Burkholderiales</taxon>
        <taxon>Sutterellaceae</taxon>
        <taxon>Mesosutterella</taxon>
    </lineage>
</organism>
<sequence>MPASALRARRLAQPRGKFCVREVEPGLFDECLPNILAKGRKQIDAPRRHDPIEPSPGRFCRDAGFLLKRAESEFLSIAGVQNCDELLKDRDVPNPGCRDALFNERSGQILKKRPF</sequence>
<proteinExistence type="predicted"/>
<keyword evidence="2" id="KW-1185">Reference proteome</keyword>
<dbReference type="EMBL" id="JAKZJU020000002">
    <property type="protein sequence ID" value="MDL2060490.1"/>
    <property type="molecule type" value="Genomic_DNA"/>
</dbReference>
<dbReference type="Proteomes" id="UP001165481">
    <property type="component" value="Unassembled WGS sequence"/>
</dbReference>
<reference evidence="1" key="1">
    <citation type="submission" date="2023-03" db="EMBL/GenBank/DDBJ databases">
        <title>Mesosutterella sp. nov. isolated from porcine feces.</title>
        <authorList>
            <person name="Yu S."/>
        </authorList>
    </citation>
    <scope>NUCLEOTIDE SEQUENCE</scope>
    <source>
        <strain evidence="1">AGMB02718</strain>
    </source>
</reference>
<name>A0ABT7IQ20_9BURK</name>
<protein>
    <submittedName>
        <fullName evidence="1">Uncharacterized protein</fullName>
    </submittedName>
</protein>
<evidence type="ECO:0000313" key="2">
    <source>
        <dbReference type="Proteomes" id="UP001165481"/>
    </source>
</evidence>
<accession>A0ABT7IQ20</accession>
<gene>
    <name evidence="1" type="ORF">MUN46_011135</name>
</gene>
<evidence type="ECO:0000313" key="1">
    <source>
        <dbReference type="EMBL" id="MDL2060490.1"/>
    </source>
</evidence>